<evidence type="ECO:0000313" key="2">
    <source>
        <dbReference type="Proteomes" id="UP000288859"/>
    </source>
</evidence>
<sequence>MSLQVKEGDKVTIVIYPPKPPGPPRPNLPPVTALLTRSDGSFHVLTTRIIPELRGFQVLNTKALGVGAADVLATEASIAVDDAIGGLESYGGCKKDKFTKREALIIQSQALSVASQSISLQSELIQAQLEALDKAEALETEAQAEK</sequence>
<proteinExistence type="predicted"/>
<accession>A0A438N860</accession>
<gene>
    <name evidence="1" type="ORF">B0A52_04228</name>
</gene>
<dbReference type="AlphaFoldDB" id="A0A438N860"/>
<name>A0A438N860_EXOME</name>
<evidence type="ECO:0000313" key="1">
    <source>
        <dbReference type="EMBL" id="RVX71829.1"/>
    </source>
</evidence>
<comment type="caution">
    <text evidence="1">The sequence shown here is derived from an EMBL/GenBank/DDBJ whole genome shotgun (WGS) entry which is preliminary data.</text>
</comment>
<dbReference type="OrthoDB" id="10358463at2759"/>
<dbReference type="VEuPathDB" id="FungiDB:PV10_08763"/>
<protein>
    <submittedName>
        <fullName evidence="1">Uncharacterized protein</fullName>
    </submittedName>
</protein>
<dbReference type="EMBL" id="NAJM01000015">
    <property type="protein sequence ID" value="RVX71829.1"/>
    <property type="molecule type" value="Genomic_DNA"/>
</dbReference>
<dbReference type="Proteomes" id="UP000288859">
    <property type="component" value="Unassembled WGS sequence"/>
</dbReference>
<reference evidence="1 2" key="1">
    <citation type="submission" date="2017-03" db="EMBL/GenBank/DDBJ databases">
        <title>Genomes of endolithic fungi from Antarctica.</title>
        <authorList>
            <person name="Coleine C."/>
            <person name="Masonjones S."/>
            <person name="Stajich J.E."/>
        </authorList>
    </citation>
    <scope>NUCLEOTIDE SEQUENCE [LARGE SCALE GENOMIC DNA]</scope>
    <source>
        <strain evidence="1 2">CCFEE 6314</strain>
    </source>
</reference>
<organism evidence="1 2">
    <name type="scientific">Exophiala mesophila</name>
    <name type="common">Black yeast-like fungus</name>
    <dbReference type="NCBI Taxonomy" id="212818"/>
    <lineage>
        <taxon>Eukaryota</taxon>
        <taxon>Fungi</taxon>
        <taxon>Dikarya</taxon>
        <taxon>Ascomycota</taxon>
        <taxon>Pezizomycotina</taxon>
        <taxon>Eurotiomycetes</taxon>
        <taxon>Chaetothyriomycetidae</taxon>
        <taxon>Chaetothyriales</taxon>
        <taxon>Herpotrichiellaceae</taxon>
        <taxon>Exophiala</taxon>
    </lineage>
</organism>